<dbReference type="InterPro" id="IPR050498">
    <property type="entry name" value="Ycf3"/>
</dbReference>
<dbReference type="KEGG" id="palw:PSAL_012870"/>
<evidence type="ECO:0000256" key="2">
    <source>
        <dbReference type="ARBA" id="ARBA00022803"/>
    </source>
</evidence>
<dbReference type="EMBL" id="CP060436">
    <property type="protein sequence ID" value="QPM90054.1"/>
    <property type="molecule type" value="Genomic_DNA"/>
</dbReference>
<proteinExistence type="predicted"/>
<keyword evidence="1" id="KW-0677">Repeat</keyword>
<dbReference type="Pfam" id="PF13432">
    <property type="entry name" value="TPR_16"/>
    <property type="match status" value="1"/>
</dbReference>
<reference evidence="4 5" key="1">
    <citation type="submission" date="2020-08" db="EMBL/GenBank/DDBJ databases">
        <title>Genome sequence of Rhodobacteraceae bacterium Lw-13e.</title>
        <authorList>
            <person name="Poehlein A."/>
            <person name="Wolter L."/>
            <person name="Daniel R."/>
            <person name="Brinkhoff T."/>
        </authorList>
    </citation>
    <scope>NUCLEOTIDE SEQUENCE [LARGE SCALE GENOMIC DNA]</scope>
    <source>
        <strain evidence="4 5">Lw-13e</strain>
    </source>
</reference>
<evidence type="ECO:0000313" key="5">
    <source>
        <dbReference type="Proteomes" id="UP000283786"/>
    </source>
</evidence>
<name>A0A418SCC9_9RHOB</name>
<organism evidence="4 5">
    <name type="scientific">Pseudooceanicola algae</name>
    <dbReference type="NCBI Taxonomy" id="1537215"/>
    <lineage>
        <taxon>Bacteria</taxon>
        <taxon>Pseudomonadati</taxon>
        <taxon>Pseudomonadota</taxon>
        <taxon>Alphaproteobacteria</taxon>
        <taxon>Rhodobacterales</taxon>
        <taxon>Paracoccaceae</taxon>
        <taxon>Pseudooceanicola</taxon>
    </lineage>
</organism>
<evidence type="ECO:0000256" key="3">
    <source>
        <dbReference type="PROSITE-ProRule" id="PRU00339"/>
    </source>
</evidence>
<gene>
    <name evidence="4" type="ORF">PSAL_012870</name>
</gene>
<dbReference type="AlphaFoldDB" id="A0A418SCC9"/>
<dbReference type="Proteomes" id="UP000283786">
    <property type="component" value="Chromosome"/>
</dbReference>
<dbReference type="PANTHER" id="PTHR44858:SF1">
    <property type="entry name" value="UDP-N-ACETYLGLUCOSAMINE--PEPTIDE N-ACETYLGLUCOSAMINYLTRANSFERASE SPINDLY-RELATED"/>
    <property type="match status" value="1"/>
</dbReference>
<dbReference type="InterPro" id="IPR019734">
    <property type="entry name" value="TPR_rpt"/>
</dbReference>
<accession>A0A418SCC9</accession>
<dbReference type="SUPFAM" id="SSF48452">
    <property type="entry name" value="TPR-like"/>
    <property type="match status" value="1"/>
</dbReference>
<dbReference type="SMART" id="SM00028">
    <property type="entry name" value="TPR"/>
    <property type="match status" value="3"/>
</dbReference>
<dbReference type="Gene3D" id="1.25.40.10">
    <property type="entry name" value="Tetratricopeptide repeat domain"/>
    <property type="match status" value="1"/>
</dbReference>
<keyword evidence="5" id="KW-1185">Reference proteome</keyword>
<dbReference type="PANTHER" id="PTHR44858">
    <property type="entry name" value="TETRATRICOPEPTIDE REPEAT PROTEIN 6"/>
    <property type="match status" value="1"/>
</dbReference>
<evidence type="ECO:0000313" key="4">
    <source>
        <dbReference type="EMBL" id="QPM90054.1"/>
    </source>
</evidence>
<evidence type="ECO:0000256" key="1">
    <source>
        <dbReference type="ARBA" id="ARBA00022737"/>
    </source>
</evidence>
<dbReference type="InterPro" id="IPR011990">
    <property type="entry name" value="TPR-like_helical_dom_sf"/>
</dbReference>
<protein>
    <submittedName>
        <fullName evidence="4">Uncharacterized protein</fullName>
    </submittedName>
</protein>
<feature type="repeat" description="TPR" evidence="3">
    <location>
        <begin position="109"/>
        <end position="142"/>
    </location>
</feature>
<keyword evidence="2 3" id="KW-0802">TPR repeat</keyword>
<dbReference type="PROSITE" id="PS50005">
    <property type="entry name" value="TPR"/>
    <property type="match status" value="1"/>
</dbReference>
<sequence length="195" mass="20522">MIAQLLYRNFVLAACAAASLLASTGGGLAQGSGQAPATEPEIALMDALADAEPVEARRIVRELGMIWSRSGSPTMDLLLRQGKDALEAGDLPAAVGHLSALIDHAPDFAEGWHLRAQAFFQQEELGLALSDLENAVALNPRNFQAVYGMALILEQTGRVEAAFAGYSAILAIYPAHEEALAGRDRLARGLGGSDI</sequence>